<evidence type="ECO:0000256" key="1">
    <source>
        <dbReference type="ARBA" id="ARBA00023015"/>
    </source>
</evidence>
<dbReference type="SUPFAM" id="SSF46689">
    <property type="entry name" value="Homeodomain-like"/>
    <property type="match status" value="2"/>
</dbReference>
<dbReference type="PANTHER" id="PTHR43280:SF10">
    <property type="entry name" value="REGULATORY PROTEIN POCR"/>
    <property type="match status" value="1"/>
</dbReference>
<dbReference type="Gene3D" id="1.10.10.60">
    <property type="entry name" value="Homeodomain-like"/>
    <property type="match status" value="2"/>
</dbReference>
<reference evidence="5 6" key="1">
    <citation type="submission" date="2023-01" db="EMBL/GenBank/DDBJ databases">
        <title>Vibrio sp. KJ40-1 sp.nov, isolated from marine algae.</title>
        <authorList>
            <person name="Butt M."/>
            <person name="Kim J.M.J."/>
            <person name="Jeon C.O.C."/>
        </authorList>
    </citation>
    <scope>NUCLEOTIDE SEQUENCE [LARGE SCALE GENOMIC DNA]</scope>
    <source>
        <strain evidence="5 6">KJ40-1</strain>
    </source>
</reference>
<dbReference type="EMBL" id="JAQLOI010000001">
    <property type="protein sequence ID" value="MDB1124435.1"/>
    <property type="molecule type" value="Genomic_DNA"/>
</dbReference>
<dbReference type="InterPro" id="IPR018060">
    <property type="entry name" value="HTH_AraC"/>
</dbReference>
<evidence type="ECO:0000313" key="6">
    <source>
        <dbReference type="Proteomes" id="UP001210678"/>
    </source>
</evidence>
<feature type="domain" description="HTH araC/xylS-type" evidence="4">
    <location>
        <begin position="181"/>
        <end position="279"/>
    </location>
</feature>
<dbReference type="InterPro" id="IPR020449">
    <property type="entry name" value="Tscrpt_reg_AraC-type_HTH"/>
</dbReference>
<dbReference type="PRINTS" id="PR00032">
    <property type="entry name" value="HTHARAC"/>
</dbReference>
<comment type="caution">
    <text evidence="5">The sequence shown here is derived from an EMBL/GenBank/DDBJ whole genome shotgun (WGS) entry which is preliminary data.</text>
</comment>
<keyword evidence="6" id="KW-1185">Reference proteome</keyword>
<dbReference type="InterPro" id="IPR018062">
    <property type="entry name" value="HTH_AraC-typ_CS"/>
</dbReference>
<dbReference type="InterPro" id="IPR009057">
    <property type="entry name" value="Homeodomain-like_sf"/>
</dbReference>
<proteinExistence type="predicted"/>
<name>A0ABT4YSH5_9VIBR</name>
<keyword evidence="3" id="KW-0804">Transcription</keyword>
<evidence type="ECO:0000256" key="2">
    <source>
        <dbReference type="ARBA" id="ARBA00023125"/>
    </source>
</evidence>
<dbReference type="Proteomes" id="UP001210678">
    <property type="component" value="Unassembled WGS sequence"/>
</dbReference>
<keyword evidence="1" id="KW-0805">Transcription regulation</keyword>
<organism evidence="5 6">
    <name type="scientific">Vibrio algarum</name>
    <dbReference type="NCBI Taxonomy" id="3020714"/>
    <lineage>
        <taxon>Bacteria</taxon>
        <taxon>Pseudomonadati</taxon>
        <taxon>Pseudomonadota</taxon>
        <taxon>Gammaproteobacteria</taxon>
        <taxon>Vibrionales</taxon>
        <taxon>Vibrionaceae</taxon>
        <taxon>Vibrio</taxon>
    </lineage>
</organism>
<dbReference type="PROSITE" id="PS01124">
    <property type="entry name" value="HTH_ARAC_FAMILY_2"/>
    <property type="match status" value="1"/>
</dbReference>
<keyword evidence="2" id="KW-0238">DNA-binding</keyword>
<dbReference type="PANTHER" id="PTHR43280">
    <property type="entry name" value="ARAC-FAMILY TRANSCRIPTIONAL REGULATOR"/>
    <property type="match status" value="1"/>
</dbReference>
<evidence type="ECO:0000256" key="3">
    <source>
        <dbReference type="ARBA" id="ARBA00023163"/>
    </source>
</evidence>
<dbReference type="SMART" id="SM00342">
    <property type="entry name" value="HTH_ARAC"/>
    <property type="match status" value="1"/>
</dbReference>
<evidence type="ECO:0000313" key="5">
    <source>
        <dbReference type="EMBL" id="MDB1124435.1"/>
    </source>
</evidence>
<gene>
    <name evidence="5" type="ORF">PGX00_12535</name>
</gene>
<evidence type="ECO:0000259" key="4">
    <source>
        <dbReference type="PROSITE" id="PS01124"/>
    </source>
</evidence>
<sequence>MVFERLISSILSEREPSNNIWFAGDFHTPPVFSYQVNFPRLELVLDGEYINEMENHDRKITRVTARKGDAIFIPTNSWNKPDWDCGCSVLSILFGRSQLGLSFVSKRRGEVDFDDIQKYSIQTRSGFAIDNILEALNSLARESNKKPMDELLLQALLQYSKTMLDTPVEEQINNRVKDLYQGICIHIQENFHNPLHRDCIAEKFCISSNHLSRLFRQQGHMTLAEYITRVRVDRAKFILKKYNFKLSEVSMRCGFKDVNYFCRVFKSRTGRTPTEYRGTS</sequence>
<dbReference type="PROSITE" id="PS00041">
    <property type="entry name" value="HTH_ARAC_FAMILY_1"/>
    <property type="match status" value="1"/>
</dbReference>
<dbReference type="RefSeq" id="WP_272136913.1">
    <property type="nucleotide sequence ID" value="NZ_JAQLOI010000001.1"/>
</dbReference>
<protein>
    <submittedName>
        <fullName evidence="5">Helix-turn-helix transcriptional regulator</fullName>
    </submittedName>
</protein>
<accession>A0ABT4YSH5</accession>
<dbReference type="Pfam" id="PF12833">
    <property type="entry name" value="HTH_18"/>
    <property type="match status" value="1"/>
</dbReference>